<dbReference type="GO" id="GO:0009117">
    <property type="term" value="P:nucleotide metabolic process"/>
    <property type="evidence" value="ECO:0007669"/>
    <property type="project" value="TreeGrafter"/>
</dbReference>
<feature type="active site" description="Tele-AMP-histidine intermediate" evidence="1">
    <location>
        <position position="368"/>
    </location>
</feature>
<feature type="region of interest" description="Disordered" evidence="4">
    <location>
        <begin position="219"/>
        <end position="248"/>
    </location>
</feature>
<evidence type="ECO:0000256" key="5">
    <source>
        <dbReference type="SAM" id="SignalP"/>
    </source>
</evidence>
<dbReference type="PRINTS" id="PR00332">
    <property type="entry name" value="HISTRIAD"/>
</dbReference>
<accession>E9DXB0</accession>
<organism evidence="9">
    <name type="scientific">Metarhizium acridum (strain CQMa 102)</name>
    <dbReference type="NCBI Taxonomy" id="655827"/>
    <lineage>
        <taxon>Eukaryota</taxon>
        <taxon>Fungi</taxon>
        <taxon>Dikarya</taxon>
        <taxon>Ascomycota</taxon>
        <taxon>Pezizomycotina</taxon>
        <taxon>Sordariomycetes</taxon>
        <taxon>Hypocreomycetidae</taxon>
        <taxon>Hypocreales</taxon>
        <taxon>Clavicipitaceae</taxon>
        <taxon>Metarhizium</taxon>
    </lineage>
</organism>
<dbReference type="InterPro" id="IPR001310">
    <property type="entry name" value="Histidine_triad_HIT"/>
</dbReference>
<dbReference type="CDD" id="cd07253">
    <property type="entry name" value="GLOD5"/>
    <property type="match status" value="1"/>
</dbReference>
<dbReference type="InterPro" id="IPR036265">
    <property type="entry name" value="HIT-like_sf"/>
</dbReference>
<dbReference type="InterPro" id="IPR029068">
    <property type="entry name" value="Glyas_Bleomycin-R_OHBP_Dase"/>
</dbReference>
<dbReference type="PROSITE" id="PS51819">
    <property type="entry name" value="VOC"/>
    <property type="match status" value="1"/>
</dbReference>
<evidence type="ECO:0000256" key="4">
    <source>
        <dbReference type="SAM" id="MobiDB-lite"/>
    </source>
</evidence>
<dbReference type="STRING" id="655827.E9DXB0"/>
<evidence type="ECO:0000259" key="7">
    <source>
        <dbReference type="PROSITE" id="PS51819"/>
    </source>
</evidence>
<dbReference type="AlphaFoldDB" id="E9DXB0"/>
<dbReference type="SUPFAM" id="SSF54197">
    <property type="entry name" value="HIT-like"/>
    <property type="match status" value="1"/>
</dbReference>
<feature type="domain" description="HIT" evidence="6">
    <location>
        <begin position="274"/>
        <end position="385"/>
    </location>
</feature>
<feature type="compositionally biased region" description="Pro residues" evidence="4">
    <location>
        <begin position="238"/>
        <end position="248"/>
    </location>
</feature>
<dbReference type="GeneID" id="19246569"/>
<evidence type="ECO:0000256" key="2">
    <source>
        <dbReference type="PIRSR" id="PIRSR601310-3"/>
    </source>
</evidence>
<dbReference type="Proteomes" id="UP000002499">
    <property type="component" value="Unassembled WGS sequence"/>
</dbReference>
<keyword evidence="9" id="KW-1185">Reference proteome</keyword>
<dbReference type="eggNOG" id="KOG3275">
    <property type="taxonomic scope" value="Eukaryota"/>
</dbReference>
<dbReference type="PANTHER" id="PTHR46648">
    <property type="entry name" value="HIT FAMILY PROTEIN 1"/>
    <property type="match status" value="1"/>
</dbReference>
<protein>
    <recommendedName>
        <fullName evidence="10">HIT domain-containing protein</fullName>
    </recommendedName>
</protein>
<dbReference type="HOGENOM" id="CLU_636282_0_0_1"/>
<dbReference type="InterPro" id="IPR037523">
    <property type="entry name" value="VOC_core"/>
</dbReference>
<feature type="chain" id="PRO_5003238694" description="HIT domain-containing protein" evidence="5">
    <location>
        <begin position="21"/>
        <end position="431"/>
    </location>
</feature>
<evidence type="ECO:0000313" key="9">
    <source>
        <dbReference type="Proteomes" id="UP000002499"/>
    </source>
</evidence>
<name>E9DXB0_METAQ</name>
<dbReference type="KEGG" id="maw:19246569"/>
<feature type="signal peptide" evidence="5">
    <location>
        <begin position="1"/>
        <end position="20"/>
    </location>
</feature>
<dbReference type="Pfam" id="PF00903">
    <property type="entry name" value="Glyoxalase"/>
    <property type="match status" value="1"/>
</dbReference>
<dbReference type="InterPro" id="IPR011146">
    <property type="entry name" value="HIT-like"/>
</dbReference>
<proteinExistence type="predicted"/>
<dbReference type="Gene3D" id="3.30.428.10">
    <property type="entry name" value="HIT-like"/>
    <property type="match status" value="1"/>
</dbReference>
<reference evidence="8 9" key="1">
    <citation type="journal article" date="2011" name="PLoS Genet.">
        <title>Genome sequencing and comparative transcriptomics of the model entomopathogenic fungi Metarhizium anisopliae and M. acridum.</title>
        <authorList>
            <person name="Gao Q."/>
            <person name="Jin K."/>
            <person name="Ying S.H."/>
            <person name="Zhang Y."/>
            <person name="Xiao G."/>
            <person name="Shang Y."/>
            <person name="Duan Z."/>
            <person name="Hu X."/>
            <person name="Xie X.Q."/>
            <person name="Zhou G."/>
            <person name="Peng G."/>
            <person name="Luo Z."/>
            <person name="Huang W."/>
            <person name="Wang B."/>
            <person name="Fang W."/>
            <person name="Wang S."/>
            <person name="Zhong Y."/>
            <person name="Ma L.J."/>
            <person name="St Leger R.J."/>
            <person name="Zhao G.P."/>
            <person name="Pei Y."/>
            <person name="Feng M.G."/>
            <person name="Xia Y."/>
            <person name="Wang C."/>
        </authorList>
    </citation>
    <scope>NUCLEOTIDE SEQUENCE [LARGE SCALE GENOMIC DNA]</scope>
    <source>
        <strain evidence="8 9">CQMa 102</strain>
    </source>
</reference>
<gene>
    <name evidence="8" type="ORF">MAC_02258</name>
</gene>
<dbReference type="Pfam" id="PF01230">
    <property type="entry name" value="HIT"/>
    <property type="match status" value="1"/>
</dbReference>
<dbReference type="SUPFAM" id="SSF54593">
    <property type="entry name" value="Glyoxalase/Bleomycin resistance protein/Dihydroxybiphenyl dioxygenase"/>
    <property type="match status" value="1"/>
</dbReference>
<dbReference type="InterPro" id="IPR004360">
    <property type="entry name" value="Glyas_Fos-R_dOase_dom"/>
</dbReference>
<evidence type="ECO:0000313" key="8">
    <source>
        <dbReference type="EMBL" id="EFY91668.1"/>
    </source>
</evidence>
<dbReference type="Gene3D" id="3.10.180.10">
    <property type="entry name" value="2,3-Dihydroxybiphenyl 1,2-Dioxygenase, domain 1"/>
    <property type="match status" value="1"/>
</dbReference>
<dbReference type="PROSITE" id="PS51084">
    <property type="entry name" value="HIT_2"/>
    <property type="match status" value="1"/>
</dbReference>
<feature type="compositionally biased region" description="Low complexity" evidence="4">
    <location>
        <begin position="226"/>
        <end position="237"/>
    </location>
</feature>
<evidence type="ECO:0000256" key="3">
    <source>
        <dbReference type="PROSITE-ProRule" id="PRU00464"/>
    </source>
</evidence>
<dbReference type="GO" id="GO:0003824">
    <property type="term" value="F:catalytic activity"/>
    <property type="evidence" value="ECO:0007669"/>
    <property type="project" value="InterPro"/>
</dbReference>
<sequence length="431" mass="46307">MTARLAGLYFILVPPTIVNCAFNTTFSAGAPNPHRLSIHRSIHTYKMSKPLAPVKDIDHLVLTCSDMQATITFYTKYLGMTPETFTSEATPSIQRTALKFGRHKINLHQRGREFEPKAQTALPGTADLCFLVADGVDLDSVVEGFESDGVEVLEAGKVVGRTGAMGAMRSVYVRDPDGNLIERLGKKPMVFLTMSRPWPSPGQNITASPTNIGARQRRLVGPRNGAPSSITTSASSSSPPPLRIMSDPSPPTSGCPFCAIAAAHEPYDPLHPPSSIPADLTSPPSFMVLSTPLVVAFLDIMPLSKGHLLLCPRAHRPKLTDTTGRESRELGHHVRVLSAALAAATGVHDWNVVQNNGAAAAQVVPHVHYHVIPRPEIRASGKMSESFTMFGRGRRAELDDDEAASLAADIRAQVARVLADEDGGGQDKAKL</sequence>
<evidence type="ECO:0008006" key="10">
    <source>
        <dbReference type="Google" id="ProtNLM"/>
    </source>
</evidence>
<evidence type="ECO:0000256" key="1">
    <source>
        <dbReference type="PIRSR" id="PIRSR601310-1"/>
    </source>
</evidence>
<dbReference type="InParanoid" id="E9DXB0"/>
<dbReference type="EMBL" id="GL698480">
    <property type="protein sequence ID" value="EFY91668.1"/>
    <property type="molecule type" value="Genomic_DNA"/>
</dbReference>
<dbReference type="OrthoDB" id="5371818at2759"/>
<dbReference type="PANTHER" id="PTHR46648:SF2">
    <property type="entry name" value="HIT DOMAIN-CONTAINING PROTEIN"/>
    <property type="match status" value="1"/>
</dbReference>
<evidence type="ECO:0000259" key="6">
    <source>
        <dbReference type="PROSITE" id="PS51084"/>
    </source>
</evidence>
<keyword evidence="5" id="KW-0732">Signal</keyword>
<feature type="short sequence motif" description="Histidine triad motif" evidence="2 3">
    <location>
        <begin position="366"/>
        <end position="370"/>
    </location>
</feature>
<feature type="domain" description="VOC" evidence="7">
    <location>
        <begin position="56"/>
        <end position="186"/>
    </location>
</feature>